<protein>
    <submittedName>
        <fullName evidence="3">Glycosyltransferase family 4 protein</fullName>
        <ecNumber evidence="3">2.4.-.-</ecNumber>
    </submittedName>
</protein>
<keyword evidence="4" id="KW-1185">Reference proteome</keyword>
<dbReference type="GO" id="GO:0016757">
    <property type="term" value="F:glycosyltransferase activity"/>
    <property type="evidence" value="ECO:0007669"/>
    <property type="project" value="UniProtKB-KW"/>
</dbReference>
<dbReference type="Proteomes" id="UP001271648">
    <property type="component" value="Unassembled WGS sequence"/>
</dbReference>
<dbReference type="Pfam" id="PF13439">
    <property type="entry name" value="Glyco_transf_4"/>
    <property type="match status" value="1"/>
</dbReference>
<evidence type="ECO:0000259" key="1">
    <source>
        <dbReference type="Pfam" id="PF00534"/>
    </source>
</evidence>
<dbReference type="RefSeq" id="WP_283733017.1">
    <property type="nucleotide sequence ID" value="NZ_CP125968.1"/>
</dbReference>
<dbReference type="PANTHER" id="PTHR12526">
    <property type="entry name" value="GLYCOSYLTRANSFERASE"/>
    <property type="match status" value="1"/>
</dbReference>
<keyword evidence="3" id="KW-0328">Glycosyltransferase</keyword>
<evidence type="ECO:0000313" key="3">
    <source>
        <dbReference type="EMBL" id="MDW0116332.1"/>
    </source>
</evidence>
<dbReference type="EC" id="2.4.-.-" evidence="3"/>
<dbReference type="EMBL" id="JAUBDJ010000002">
    <property type="protein sequence ID" value="MDW0116332.1"/>
    <property type="molecule type" value="Genomic_DNA"/>
</dbReference>
<dbReference type="InterPro" id="IPR001296">
    <property type="entry name" value="Glyco_trans_1"/>
</dbReference>
<feature type="domain" description="Glycosyl transferase family 1" evidence="1">
    <location>
        <begin position="193"/>
        <end position="366"/>
    </location>
</feature>
<dbReference type="InterPro" id="IPR028098">
    <property type="entry name" value="Glyco_trans_4-like_N"/>
</dbReference>
<accession>A0AAW9A5K5</accession>
<dbReference type="AlphaFoldDB" id="A0AAW9A5K5"/>
<evidence type="ECO:0000259" key="2">
    <source>
        <dbReference type="Pfam" id="PF13439"/>
    </source>
</evidence>
<dbReference type="CDD" id="cd03801">
    <property type="entry name" value="GT4_PimA-like"/>
    <property type="match status" value="1"/>
</dbReference>
<organism evidence="3 4">
    <name type="scientific">Sporosarcina thermotolerans</name>
    <dbReference type="NCBI Taxonomy" id="633404"/>
    <lineage>
        <taxon>Bacteria</taxon>
        <taxon>Bacillati</taxon>
        <taxon>Bacillota</taxon>
        <taxon>Bacilli</taxon>
        <taxon>Bacillales</taxon>
        <taxon>Caryophanaceae</taxon>
        <taxon>Sporosarcina</taxon>
    </lineage>
</organism>
<sequence length="392" mass="43021">MKILLATAYDYPHLGGLSVHLTTLKSGLESRGHSVDIVSFSDVPKWKRDGIVRGPAFVLNKMKKGSGYVWTLNRRRDELESLIKEKVKGGGYDLINAQDAYTTLAALESDVPVVSTVHGYLTFEGISKGTVLEGSVEADELMEAERQSYKSTREVITVDTRIKDYIEKEAGVVGNMIKNFIDVETFKPEVERRDEFREKYGFAKDDMIFFVPRRLTKKNGVIYPILSLPAVLEKFPKARVVFAGTGEMKDQMEAKAKELGISDRVTLVGAVDHSDILEYYALANVALVPSIYSAGVEEATSISALEAMGSGAPLIACAVGGLKEIVEHGVDGLLVEEQNVEDLSNAMIRLLGDPVYAQQLADAARAKIVADYSHFAAAEKYEGIYLKALGKK</sequence>
<proteinExistence type="predicted"/>
<keyword evidence="3" id="KW-0808">Transferase</keyword>
<name>A0AAW9A5K5_9BACL</name>
<gene>
    <name evidence="3" type="ORF">QTL97_05255</name>
</gene>
<comment type="caution">
    <text evidence="3">The sequence shown here is derived from an EMBL/GenBank/DDBJ whole genome shotgun (WGS) entry which is preliminary data.</text>
</comment>
<dbReference type="SUPFAM" id="SSF53756">
    <property type="entry name" value="UDP-Glycosyltransferase/glycogen phosphorylase"/>
    <property type="match status" value="1"/>
</dbReference>
<dbReference type="Pfam" id="PF00534">
    <property type="entry name" value="Glycos_transf_1"/>
    <property type="match status" value="1"/>
</dbReference>
<feature type="domain" description="Glycosyltransferase subfamily 4-like N-terminal" evidence="2">
    <location>
        <begin position="15"/>
        <end position="184"/>
    </location>
</feature>
<dbReference type="Gene3D" id="3.40.50.2000">
    <property type="entry name" value="Glycogen Phosphorylase B"/>
    <property type="match status" value="2"/>
</dbReference>
<evidence type="ECO:0000313" key="4">
    <source>
        <dbReference type="Proteomes" id="UP001271648"/>
    </source>
</evidence>
<dbReference type="PANTHER" id="PTHR12526:SF625">
    <property type="entry name" value="PHOSPHATIDYLINOSITOL GLYCAN-CLASS A"/>
    <property type="match status" value="1"/>
</dbReference>
<reference evidence="3 4" key="1">
    <citation type="submission" date="2023-06" db="EMBL/GenBank/DDBJ databases">
        <title>Sporosarcina sp. nov., isolated from Korean traditional fermented seafood 'Jeotgal'.</title>
        <authorList>
            <person name="Yang A.I."/>
            <person name="Shin N.-R."/>
        </authorList>
    </citation>
    <scope>NUCLEOTIDE SEQUENCE [LARGE SCALE GENOMIC DNA]</scope>
    <source>
        <strain evidence="3 4">KCTC43456</strain>
    </source>
</reference>